<evidence type="ECO:0000313" key="1">
    <source>
        <dbReference type="EMBL" id="JAE08925.1"/>
    </source>
</evidence>
<organism evidence="1">
    <name type="scientific">Arundo donax</name>
    <name type="common">Giant reed</name>
    <name type="synonym">Donax arundinaceus</name>
    <dbReference type="NCBI Taxonomy" id="35708"/>
    <lineage>
        <taxon>Eukaryota</taxon>
        <taxon>Viridiplantae</taxon>
        <taxon>Streptophyta</taxon>
        <taxon>Embryophyta</taxon>
        <taxon>Tracheophyta</taxon>
        <taxon>Spermatophyta</taxon>
        <taxon>Magnoliopsida</taxon>
        <taxon>Liliopsida</taxon>
        <taxon>Poales</taxon>
        <taxon>Poaceae</taxon>
        <taxon>PACMAD clade</taxon>
        <taxon>Arundinoideae</taxon>
        <taxon>Arundineae</taxon>
        <taxon>Arundo</taxon>
    </lineage>
</organism>
<accession>A0A0A9F790</accession>
<reference evidence="1" key="2">
    <citation type="journal article" date="2015" name="Data Brief">
        <title>Shoot transcriptome of the giant reed, Arundo donax.</title>
        <authorList>
            <person name="Barrero R.A."/>
            <person name="Guerrero F.D."/>
            <person name="Moolhuijzen P."/>
            <person name="Goolsby J.A."/>
            <person name="Tidwell J."/>
            <person name="Bellgard S.E."/>
            <person name="Bellgard M.I."/>
        </authorList>
    </citation>
    <scope>NUCLEOTIDE SEQUENCE</scope>
    <source>
        <tissue evidence="1">Shoot tissue taken approximately 20 cm above the soil surface</tissue>
    </source>
</reference>
<name>A0A0A9F790_ARUDO</name>
<dbReference type="AlphaFoldDB" id="A0A0A9F790"/>
<reference evidence="1" key="1">
    <citation type="submission" date="2014-09" db="EMBL/GenBank/DDBJ databases">
        <authorList>
            <person name="Magalhaes I.L.F."/>
            <person name="Oliveira U."/>
            <person name="Santos F.R."/>
            <person name="Vidigal T.H.D.A."/>
            <person name="Brescovit A.D."/>
            <person name="Santos A.J."/>
        </authorList>
    </citation>
    <scope>NUCLEOTIDE SEQUENCE</scope>
    <source>
        <tissue evidence="1">Shoot tissue taken approximately 20 cm above the soil surface</tissue>
    </source>
</reference>
<proteinExistence type="predicted"/>
<protein>
    <submittedName>
        <fullName evidence="1">Uncharacterized protein</fullName>
    </submittedName>
</protein>
<sequence length="30" mass="3307">MDLPACSVEFVADSTYSVESTGTGWVWCHQ</sequence>
<dbReference type="EMBL" id="GBRH01188971">
    <property type="protein sequence ID" value="JAE08925.1"/>
    <property type="molecule type" value="Transcribed_RNA"/>
</dbReference>